<dbReference type="GeneID" id="25411977"/>
<name>A0A074WAE6_9PEZI</name>
<reference evidence="1 2" key="1">
    <citation type="journal article" date="2014" name="BMC Genomics">
        <title>Genome sequencing of four Aureobasidium pullulans varieties: biotechnological potential, stress tolerance, and description of new species.</title>
        <authorList>
            <person name="Gostin Ar C."/>
            <person name="Ohm R.A."/>
            <person name="Kogej T."/>
            <person name="Sonjak S."/>
            <person name="Turk M."/>
            <person name="Zajc J."/>
            <person name="Zalar P."/>
            <person name="Grube M."/>
            <person name="Sun H."/>
            <person name="Han J."/>
            <person name="Sharma A."/>
            <person name="Chiniquy J."/>
            <person name="Ngan C.Y."/>
            <person name="Lipzen A."/>
            <person name="Barry K."/>
            <person name="Grigoriev I.V."/>
            <person name="Gunde-Cimerman N."/>
        </authorList>
    </citation>
    <scope>NUCLEOTIDE SEQUENCE [LARGE SCALE GENOMIC DNA]</scope>
    <source>
        <strain evidence="1 2">CBS 147.97</strain>
    </source>
</reference>
<evidence type="ECO:0000313" key="1">
    <source>
        <dbReference type="EMBL" id="KEQ70045.1"/>
    </source>
</evidence>
<dbReference type="EMBL" id="KL584719">
    <property type="protein sequence ID" value="KEQ70045.1"/>
    <property type="molecule type" value="Genomic_DNA"/>
</dbReference>
<dbReference type="RefSeq" id="XP_013424042.1">
    <property type="nucleotide sequence ID" value="XM_013568588.1"/>
</dbReference>
<feature type="non-terminal residue" evidence="1">
    <location>
        <position position="1"/>
    </location>
</feature>
<dbReference type="AlphaFoldDB" id="A0A074WAE6"/>
<dbReference type="Proteomes" id="UP000027730">
    <property type="component" value="Unassembled WGS sequence"/>
</dbReference>
<proteinExistence type="predicted"/>
<dbReference type="HOGENOM" id="CLU_2216048_0_0_1"/>
<accession>A0A074WAE6</accession>
<sequence length="107" mass="11100">HGASAPNRKPRELEIEEELVGCFILASSVATAAGPQCTVCRGRPGSSQQCSSQEGEHQHAVGVKSASPCFSAGSTPVQSQLGAQSAHHRLASTYHGLVQPAGFVCHH</sequence>
<organism evidence="1 2">
    <name type="scientific">Aureobasidium namibiae CBS 147.97</name>
    <dbReference type="NCBI Taxonomy" id="1043004"/>
    <lineage>
        <taxon>Eukaryota</taxon>
        <taxon>Fungi</taxon>
        <taxon>Dikarya</taxon>
        <taxon>Ascomycota</taxon>
        <taxon>Pezizomycotina</taxon>
        <taxon>Dothideomycetes</taxon>
        <taxon>Dothideomycetidae</taxon>
        <taxon>Dothideales</taxon>
        <taxon>Saccotheciaceae</taxon>
        <taxon>Aureobasidium</taxon>
    </lineage>
</organism>
<protein>
    <submittedName>
        <fullName evidence="1">Uncharacterized protein</fullName>
    </submittedName>
</protein>
<keyword evidence="2" id="KW-1185">Reference proteome</keyword>
<gene>
    <name evidence="1" type="ORF">M436DRAFT_54569</name>
</gene>
<evidence type="ECO:0000313" key="2">
    <source>
        <dbReference type="Proteomes" id="UP000027730"/>
    </source>
</evidence>